<evidence type="ECO:0000313" key="3">
    <source>
        <dbReference type="Proteomes" id="UP000715441"/>
    </source>
</evidence>
<keyword evidence="1" id="KW-0732">Signal</keyword>
<protein>
    <recommendedName>
        <fullName evidence="4">Secreted protein</fullName>
    </recommendedName>
</protein>
<evidence type="ECO:0008006" key="4">
    <source>
        <dbReference type="Google" id="ProtNLM"/>
    </source>
</evidence>
<sequence>MEVVVVRTWSPARIFLVCASVAGAVLTLPATANAAEPEPALVHASPMNECKLNVRAGTDVGSTLLTTLTCDNYTTCTHAGDTPCGPYVTGGVYTCVDGDNKSVTDNRWAEVAWRAPQKSYIAVSCAAFRQ</sequence>
<proteinExistence type="predicted"/>
<dbReference type="Proteomes" id="UP000715441">
    <property type="component" value="Unassembled WGS sequence"/>
</dbReference>
<evidence type="ECO:0000313" key="2">
    <source>
        <dbReference type="EMBL" id="NKQ58520.1"/>
    </source>
</evidence>
<comment type="caution">
    <text evidence="2">The sequence shown here is derived from an EMBL/GenBank/DDBJ whole genome shotgun (WGS) entry which is preliminary data.</text>
</comment>
<feature type="chain" id="PRO_5045185465" description="Secreted protein" evidence="1">
    <location>
        <begin position="35"/>
        <end position="130"/>
    </location>
</feature>
<feature type="signal peptide" evidence="1">
    <location>
        <begin position="1"/>
        <end position="34"/>
    </location>
</feature>
<dbReference type="EMBL" id="JAAXLS010000058">
    <property type="protein sequence ID" value="NKQ58520.1"/>
    <property type="molecule type" value="Genomic_DNA"/>
</dbReference>
<organism evidence="2 3">
    <name type="scientific">Amycolatopsis acididurans</name>
    <dbReference type="NCBI Taxonomy" id="2724524"/>
    <lineage>
        <taxon>Bacteria</taxon>
        <taxon>Bacillati</taxon>
        <taxon>Actinomycetota</taxon>
        <taxon>Actinomycetes</taxon>
        <taxon>Pseudonocardiales</taxon>
        <taxon>Pseudonocardiaceae</taxon>
        <taxon>Amycolatopsis</taxon>
    </lineage>
</organism>
<gene>
    <name evidence="2" type="ORF">HFP15_37290</name>
</gene>
<keyword evidence="3" id="KW-1185">Reference proteome</keyword>
<reference evidence="2 3" key="1">
    <citation type="submission" date="2020-04" db="EMBL/GenBank/DDBJ databases">
        <title>Novel species.</title>
        <authorList>
            <person name="Teo W.F.A."/>
            <person name="Lipun K."/>
            <person name="Srisuk N."/>
            <person name="Duangmal K."/>
        </authorList>
    </citation>
    <scope>NUCLEOTIDE SEQUENCE [LARGE SCALE GENOMIC DNA]</scope>
    <source>
        <strain evidence="2 3">K13G38</strain>
    </source>
</reference>
<accession>A0ABX1JI62</accession>
<evidence type="ECO:0000256" key="1">
    <source>
        <dbReference type="SAM" id="SignalP"/>
    </source>
</evidence>
<name>A0ABX1JI62_9PSEU</name>